<organism evidence="2 3">
    <name type="scientific">Byssothecium circinans</name>
    <dbReference type="NCBI Taxonomy" id="147558"/>
    <lineage>
        <taxon>Eukaryota</taxon>
        <taxon>Fungi</taxon>
        <taxon>Dikarya</taxon>
        <taxon>Ascomycota</taxon>
        <taxon>Pezizomycotina</taxon>
        <taxon>Dothideomycetes</taxon>
        <taxon>Pleosporomycetidae</taxon>
        <taxon>Pleosporales</taxon>
        <taxon>Massarineae</taxon>
        <taxon>Massarinaceae</taxon>
        <taxon>Byssothecium</taxon>
    </lineage>
</organism>
<feature type="non-terminal residue" evidence="2">
    <location>
        <position position="157"/>
    </location>
</feature>
<proteinExistence type="predicted"/>
<evidence type="ECO:0000313" key="3">
    <source>
        <dbReference type="Proteomes" id="UP000800035"/>
    </source>
</evidence>
<keyword evidence="3" id="KW-1185">Reference proteome</keyword>
<dbReference type="InterPro" id="IPR011059">
    <property type="entry name" value="Metal-dep_hydrolase_composite"/>
</dbReference>
<reference evidence="2" key="1">
    <citation type="journal article" date="2020" name="Stud. Mycol.">
        <title>101 Dothideomycetes genomes: a test case for predicting lifestyles and emergence of pathogens.</title>
        <authorList>
            <person name="Haridas S."/>
            <person name="Albert R."/>
            <person name="Binder M."/>
            <person name="Bloem J."/>
            <person name="Labutti K."/>
            <person name="Salamov A."/>
            <person name="Andreopoulos B."/>
            <person name="Baker S."/>
            <person name="Barry K."/>
            <person name="Bills G."/>
            <person name="Bluhm B."/>
            <person name="Cannon C."/>
            <person name="Castanera R."/>
            <person name="Culley D."/>
            <person name="Daum C."/>
            <person name="Ezra D."/>
            <person name="Gonzalez J."/>
            <person name="Henrissat B."/>
            <person name="Kuo A."/>
            <person name="Liang C."/>
            <person name="Lipzen A."/>
            <person name="Lutzoni F."/>
            <person name="Magnuson J."/>
            <person name="Mondo S."/>
            <person name="Nolan M."/>
            <person name="Ohm R."/>
            <person name="Pangilinan J."/>
            <person name="Park H.-J."/>
            <person name="Ramirez L."/>
            <person name="Alfaro M."/>
            <person name="Sun H."/>
            <person name="Tritt A."/>
            <person name="Yoshinaga Y."/>
            <person name="Zwiers L.-H."/>
            <person name="Turgeon B."/>
            <person name="Goodwin S."/>
            <person name="Spatafora J."/>
            <person name="Crous P."/>
            <person name="Grigoriev I."/>
        </authorList>
    </citation>
    <scope>NUCLEOTIDE SEQUENCE</scope>
    <source>
        <strain evidence="2">CBS 675.92</strain>
    </source>
</reference>
<dbReference type="SUPFAM" id="SSF51338">
    <property type="entry name" value="Composite domain of metallo-dependent hydrolases"/>
    <property type="match status" value="1"/>
</dbReference>
<protein>
    <submittedName>
        <fullName evidence="2">Uncharacterized protein</fullName>
    </submittedName>
</protein>
<evidence type="ECO:0000256" key="1">
    <source>
        <dbReference type="SAM" id="MobiDB-lite"/>
    </source>
</evidence>
<dbReference type="Gene3D" id="2.30.40.10">
    <property type="entry name" value="Urease, subunit C, domain 1"/>
    <property type="match status" value="1"/>
</dbReference>
<evidence type="ECO:0000313" key="2">
    <source>
        <dbReference type="EMBL" id="KAF1961354.1"/>
    </source>
</evidence>
<dbReference type="PANTHER" id="PTHR11647:SF96">
    <property type="entry name" value="AMIDOHYDROLASE-RELATED DOMAIN-CONTAINING PROTEIN"/>
    <property type="match status" value="1"/>
</dbReference>
<sequence length="157" mass="18207">MGSKASSTTNTRRPLQVHPKRHPRHWNAPLTRAKCRPSQSKKEGESDADINIWYPPGKMQHFSLKNDMQHYNVDYTPFEGRILKQWPRYTLLRGKVVWNKENGGILGEKGYGKFVKREVSSSKMAPLGSHECSFMYIHSEPCLYNRIDKFSHANKMS</sequence>
<dbReference type="PANTHER" id="PTHR11647">
    <property type="entry name" value="HYDRANTOINASE/DIHYDROPYRIMIDINASE FAMILY MEMBER"/>
    <property type="match status" value="1"/>
</dbReference>
<dbReference type="InterPro" id="IPR050378">
    <property type="entry name" value="Metallo-dep_Hydrolases_sf"/>
</dbReference>
<name>A0A6A5U9I5_9PLEO</name>
<dbReference type="AlphaFoldDB" id="A0A6A5U9I5"/>
<accession>A0A6A5U9I5</accession>
<dbReference type="Proteomes" id="UP000800035">
    <property type="component" value="Unassembled WGS sequence"/>
</dbReference>
<dbReference type="OrthoDB" id="1924787at2759"/>
<gene>
    <name evidence="2" type="ORF">CC80DRAFT_589737</name>
</gene>
<feature type="compositionally biased region" description="Polar residues" evidence="1">
    <location>
        <begin position="1"/>
        <end position="13"/>
    </location>
</feature>
<dbReference type="GO" id="GO:0016810">
    <property type="term" value="F:hydrolase activity, acting on carbon-nitrogen (but not peptide) bonds"/>
    <property type="evidence" value="ECO:0007669"/>
    <property type="project" value="InterPro"/>
</dbReference>
<feature type="region of interest" description="Disordered" evidence="1">
    <location>
        <begin position="1"/>
        <end position="49"/>
    </location>
</feature>
<dbReference type="EMBL" id="ML976981">
    <property type="protein sequence ID" value="KAF1961354.1"/>
    <property type="molecule type" value="Genomic_DNA"/>
</dbReference>